<protein>
    <submittedName>
        <fullName evidence="5">Peptidoglycan hydrolase-like protein with peptidoglycan-binding domain</fullName>
    </submittedName>
</protein>
<name>A0A542ZTB1_9ACTN</name>
<accession>A0A542ZTB1</accession>
<dbReference type="Gene3D" id="1.10.101.10">
    <property type="entry name" value="PGBD-like superfamily/PGBD"/>
    <property type="match status" value="2"/>
</dbReference>
<comment type="caution">
    <text evidence="5">The sequence shown here is derived from an EMBL/GenBank/DDBJ whole genome shotgun (WGS) entry which is preliminary data.</text>
</comment>
<dbReference type="SMART" id="SM00644">
    <property type="entry name" value="Ami_2"/>
    <property type="match status" value="1"/>
</dbReference>
<dbReference type="InterPro" id="IPR036366">
    <property type="entry name" value="PGBDSf"/>
</dbReference>
<dbReference type="PANTHER" id="PTHR11022:SF41">
    <property type="entry name" value="PEPTIDOGLYCAN-RECOGNITION PROTEIN LC-RELATED"/>
    <property type="match status" value="1"/>
</dbReference>
<evidence type="ECO:0000259" key="3">
    <source>
        <dbReference type="SMART" id="SM00644"/>
    </source>
</evidence>
<evidence type="ECO:0000256" key="1">
    <source>
        <dbReference type="ARBA" id="ARBA00007553"/>
    </source>
</evidence>
<dbReference type="InterPro" id="IPR002502">
    <property type="entry name" value="Amidase_domain"/>
</dbReference>
<dbReference type="CDD" id="cd06583">
    <property type="entry name" value="PGRP"/>
    <property type="match status" value="1"/>
</dbReference>
<dbReference type="RefSeq" id="WP_211345857.1">
    <property type="nucleotide sequence ID" value="NZ_BAAAMD010000002.1"/>
</dbReference>
<gene>
    <name evidence="5" type="ORF">FB460_1331</name>
</gene>
<dbReference type="EMBL" id="VFOR01000001">
    <property type="protein sequence ID" value="TQL63516.1"/>
    <property type="molecule type" value="Genomic_DNA"/>
</dbReference>
<evidence type="ECO:0000256" key="2">
    <source>
        <dbReference type="SAM" id="MobiDB-lite"/>
    </source>
</evidence>
<feature type="domain" description="N-acetylmuramoyl-L-alanine amidase" evidence="3">
    <location>
        <begin position="70"/>
        <end position="217"/>
    </location>
</feature>
<dbReference type="PROSITE" id="PS51318">
    <property type="entry name" value="TAT"/>
    <property type="match status" value="1"/>
</dbReference>
<feature type="domain" description="Peptidoglycan recognition protein family" evidence="4">
    <location>
        <begin position="56"/>
        <end position="211"/>
    </location>
</feature>
<dbReference type="Gene3D" id="3.40.80.10">
    <property type="entry name" value="Peptidoglycan recognition protein-like"/>
    <property type="match status" value="1"/>
</dbReference>
<dbReference type="SUPFAM" id="SSF55846">
    <property type="entry name" value="N-acetylmuramoyl-L-alanine amidase-like"/>
    <property type="match status" value="1"/>
</dbReference>
<keyword evidence="5" id="KW-0378">Hydrolase</keyword>
<keyword evidence="6" id="KW-1185">Reference proteome</keyword>
<dbReference type="Proteomes" id="UP000316196">
    <property type="component" value="Unassembled WGS sequence"/>
</dbReference>
<dbReference type="GO" id="GO:0008270">
    <property type="term" value="F:zinc ion binding"/>
    <property type="evidence" value="ECO:0007669"/>
    <property type="project" value="InterPro"/>
</dbReference>
<dbReference type="InterPro" id="IPR015510">
    <property type="entry name" value="PGRP"/>
</dbReference>
<dbReference type="InterPro" id="IPR036505">
    <property type="entry name" value="Amidase/PGRP_sf"/>
</dbReference>
<feature type="region of interest" description="Disordered" evidence="2">
    <location>
        <begin position="234"/>
        <end position="257"/>
    </location>
</feature>
<sequence>MSSAPLFLNRDNTQRGSLGRTVLSRRAVLFGAAGIGAASVAGLSALNLPTAAANDLRIYSTEEWGANAPNGDIAINRLNYRPSKIVVHHMDSPNVTDYSQEAAFKIARDCQSWHVNNGWADSGQQFSVSRGGYVLEGRHGSLAAAQDGSYFIEGIQAAGCNRETIGIENEGRYEGELPTDAQWAALVQLIAYLCRQYGLDSSAIIGHRDCSSTACPGSAFYGALGQLRADVDAALAGGGGAPTPPPEPEQPEDPGMSWPVTKRGDSGNAVLAVQRLLQHHGWQLEADTSFGPATEQAIFEFQSANGLGVDGAVGQETWPALIVVVRQGDSGSAVIGLQELLNKHGARLEVDGVFGSATDQAVREFQELQHFDADAIAGPITWKGLVTV</sequence>
<dbReference type="Pfam" id="PF01510">
    <property type="entry name" value="Amidase_2"/>
    <property type="match status" value="1"/>
</dbReference>
<evidence type="ECO:0000313" key="5">
    <source>
        <dbReference type="EMBL" id="TQL63516.1"/>
    </source>
</evidence>
<dbReference type="InterPro" id="IPR006619">
    <property type="entry name" value="PGRP_domain_met/bac"/>
</dbReference>
<proteinExistence type="inferred from homology"/>
<evidence type="ECO:0000313" key="6">
    <source>
        <dbReference type="Proteomes" id="UP000316196"/>
    </source>
</evidence>
<dbReference type="SMART" id="SM00701">
    <property type="entry name" value="PGRP"/>
    <property type="match status" value="1"/>
</dbReference>
<dbReference type="GO" id="GO:0008745">
    <property type="term" value="F:N-acetylmuramoyl-L-alanine amidase activity"/>
    <property type="evidence" value="ECO:0007669"/>
    <property type="project" value="InterPro"/>
</dbReference>
<dbReference type="SUPFAM" id="SSF47090">
    <property type="entry name" value="PGBD-like"/>
    <property type="match status" value="2"/>
</dbReference>
<evidence type="ECO:0000259" key="4">
    <source>
        <dbReference type="SMART" id="SM00701"/>
    </source>
</evidence>
<dbReference type="InterPro" id="IPR036365">
    <property type="entry name" value="PGBD-like_sf"/>
</dbReference>
<comment type="similarity">
    <text evidence="1">Belongs to the N-acetylmuramoyl-L-alanine amidase 2 family.</text>
</comment>
<dbReference type="PANTHER" id="PTHR11022">
    <property type="entry name" value="PEPTIDOGLYCAN RECOGNITION PROTEIN"/>
    <property type="match status" value="1"/>
</dbReference>
<reference evidence="5 6" key="1">
    <citation type="submission" date="2019-06" db="EMBL/GenBank/DDBJ databases">
        <title>Sequencing the genomes of 1000 actinobacteria strains.</title>
        <authorList>
            <person name="Klenk H.-P."/>
        </authorList>
    </citation>
    <scope>NUCLEOTIDE SEQUENCE [LARGE SCALE GENOMIC DNA]</scope>
    <source>
        <strain evidence="5 6">DSM 8251</strain>
    </source>
</reference>
<dbReference type="InterPro" id="IPR002477">
    <property type="entry name" value="Peptidoglycan-bd-like"/>
</dbReference>
<dbReference type="AlphaFoldDB" id="A0A542ZTB1"/>
<dbReference type="InterPro" id="IPR006311">
    <property type="entry name" value="TAT_signal"/>
</dbReference>
<dbReference type="GO" id="GO:0009253">
    <property type="term" value="P:peptidoglycan catabolic process"/>
    <property type="evidence" value="ECO:0007669"/>
    <property type="project" value="InterPro"/>
</dbReference>
<dbReference type="Pfam" id="PF01471">
    <property type="entry name" value="PG_binding_1"/>
    <property type="match status" value="2"/>
</dbReference>
<organism evidence="5 6">
    <name type="scientific">Propioniferax innocua</name>
    <dbReference type="NCBI Taxonomy" id="1753"/>
    <lineage>
        <taxon>Bacteria</taxon>
        <taxon>Bacillati</taxon>
        <taxon>Actinomycetota</taxon>
        <taxon>Actinomycetes</taxon>
        <taxon>Propionibacteriales</taxon>
        <taxon>Propionibacteriaceae</taxon>
        <taxon>Propioniferax</taxon>
    </lineage>
</organism>